<keyword evidence="8" id="KW-1185">Reference proteome</keyword>
<dbReference type="PRINTS" id="PR00455">
    <property type="entry name" value="HTHTETR"/>
</dbReference>
<evidence type="ECO:0000259" key="5">
    <source>
        <dbReference type="PROSITE" id="PS50977"/>
    </source>
</evidence>
<dbReference type="InterPro" id="IPR009057">
    <property type="entry name" value="Homeodomain-like_sf"/>
</dbReference>
<feature type="DNA-binding region" description="H-T-H motif" evidence="4">
    <location>
        <begin position="40"/>
        <end position="59"/>
    </location>
</feature>
<dbReference type="Gene3D" id="1.10.357.10">
    <property type="entry name" value="Tetracycline Repressor, domain 2"/>
    <property type="match status" value="1"/>
</dbReference>
<proteinExistence type="predicted"/>
<evidence type="ECO:0000313" key="8">
    <source>
        <dbReference type="Proteomes" id="UP000179734"/>
    </source>
</evidence>
<dbReference type="InterPro" id="IPR036271">
    <property type="entry name" value="Tet_transcr_reg_TetR-rel_C_sf"/>
</dbReference>
<organism evidence="6 8">
    <name type="scientific">Mycobacterium talmoniae</name>
    <dbReference type="NCBI Taxonomy" id="1858794"/>
    <lineage>
        <taxon>Bacteria</taxon>
        <taxon>Bacillati</taxon>
        <taxon>Actinomycetota</taxon>
        <taxon>Actinomycetes</taxon>
        <taxon>Mycobacteriales</taxon>
        <taxon>Mycobacteriaceae</taxon>
        <taxon>Mycobacterium</taxon>
    </lineage>
</organism>
<comment type="caution">
    <text evidence="6">The sequence shown here is derived from an EMBL/GenBank/DDBJ whole genome shotgun (WGS) entry which is preliminary data.</text>
</comment>
<gene>
    <name evidence="6" type="ORF">BKN37_07795</name>
    <name evidence="7" type="ORF">C1Y40_02378</name>
</gene>
<evidence type="ECO:0000313" key="7">
    <source>
        <dbReference type="EMBL" id="PQM47455.1"/>
    </source>
</evidence>
<dbReference type="RefSeq" id="WP_071024099.1">
    <property type="nucleotide sequence ID" value="NZ_MLQM01000027.1"/>
</dbReference>
<dbReference type="GO" id="GO:0003700">
    <property type="term" value="F:DNA-binding transcription factor activity"/>
    <property type="evidence" value="ECO:0007669"/>
    <property type="project" value="TreeGrafter"/>
</dbReference>
<dbReference type="SUPFAM" id="SSF48498">
    <property type="entry name" value="Tetracyclin repressor-like, C-terminal domain"/>
    <property type="match status" value="1"/>
</dbReference>
<dbReference type="PROSITE" id="PS50977">
    <property type="entry name" value="HTH_TETR_2"/>
    <property type="match status" value="1"/>
</dbReference>
<dbReference type="PANTHER" id="PTHR30055:SF234">
    <property type="entry name" value="HTH-TYPE TRANSCRIPTIONAL REGULATOR BETI"/>
    <property type="match status" value="1"/>
</dbReference>
<dbReference type="Proteomes" id="UP000238296">
    <property type="component" value="Unassembled WGS sequence"/>
</dbReference>
<evidence type="ECO:0000313" key="9">
    <source>
        <dbReference type="Proteomes" id="UP000238296"/>
    </source>
</evidence>
<sequence>MTAPSSPTDSRNLRRDAARNRAALLLTARRVFAEQGIDVAMAEIARRAGVGIATLFRHFPTRDDLITGVFEDKMTAYLDAVETALRDPDAWNGFRGFVERVCEMQCEDRGFTNVLTMTFPNACAFEAKRSAALRGFETLTAKAKSAGRLRSDFCSQDLVVFLMANAGVVAGASDATPVASARLVSYLIATCDASHNHTLAPPPSVRQMQEAMQHNALR</sequence>
<keyword evidence="3" id="KW-0804">Transcription</keyword>
<reference evidence="6 8" key="1">
    <citation type="submission" date="2016-10" db="EMBL/GenBank/DDBJ databases">
        <title>Genome sequence of Mycobacterium talmonii.</title>
        <authorList>
            <person name="Greninger A.L."/>
            <person name="Elliott B."/>
            <person name="Vasireddy S."/>
            <person name="Vasireddy R."/>
        </authorList>
    </citation>
    <scope>NUCLEOTIDE SEQUENCE [LARGE SCALE GENOMIC DNA]</scope>
    <source>
        <strain evidence="6">MO-5499</strain>
        <strain evidence="8">NE-TNMC-100812</strain>
    </source>
</reference>
<dbReference type="AlphaFoldDB" id="A0A1S1NGS3"/>
<keyword evidence="1" id="KW-0805">Transcription regulation</keyword>
<dbReference type="GO" id="GO:0000976">
    <property type="term" value="F:transcription cis-regulatory region binding"/>
    <property type="evidence" value="ECO:0007669"/>
    <property type="project" value="TreeGrafter"/>
</dbReference>
<dbReference type="PANTHER" id="PTHR30055">
    <property type="entry name" value="HTH-TYPE TRANSCRIPTIONAL REGULATOR RUTR"/>
    <property type="match status" value="1"/>
</dbReference>
<evidence type="ECO:0000256" key="2">
    <source>
        <dbReference type="ARBA" id="ARBA00023125"/>
    </source>
</evidence>
<keyword evidence="2 4" id="KW-0238">DNA-binding</keyword>
<reference evidence="7 9" key="2">
    <citation type="journal article" date="2017" name="Int. J. Syst. Evol. Microbiol.">
        <title>Mycobacterium talmoniae sp. nov., a slowly growing mycobacterium isolated from human respiratory samples.</title>
        <authorList>
            <person name="Davidson R.M."/>
            <person name="DeGroote M.A."/>
            <person name="Marola J.L."/>
            <person name="Buss S."/>
            <person name="Jones V."/>
            <person name="McNeil M.R."/>
            <person name="Freifeld A.G."/>
            <person name="Elaine Epperson L."/>
            <person name="Hasan N.A."/>
            <person name="Jackson M."/>
            <person name="Iwen P.C."/>
            <person name="Salfinger M."/>
            <person name="Strong M."/>
        </authorList>
    </citation>
    <scope>NUCLEOTIDE SEQUENCE [LARGE SCALE GENOMIC DNA]</scope>
    <source>
        <strain evidence="7 9">ATCC BAA-2683</strain>
    </source>
</reference>
<dbReference type="Proteomes" id="UP000179734">
    <property type="component" value="Unassembled WGS sequence"/>
</dbReference>
<dbReference type="Pfam" id="PF00440">
    <property type="entry name" value="TetR_N"/>
    <property type="match status" value="1"/>
</dbReference>
<dbReference type="InterPro" id="IPR001647">
    <property type="entry name" value="HTH_TetR"/>
</dbReference>
<feature type="domain" description="HTH tetR-type" evidence="5">
    <location>
        <begin position="18"/>
        <end position="77"/>
    </location>
</feature>
<dbReference type="InterPro" id="IPR050109">
    <property type="entry name" value="HTH-type_TetR-like_transc_reg"/>
</dbReference>
<dbReference type="EMBL" id="PPEA01000335">
    <property type="protein sequence ID" value="PQM47455.1"/>
    <property type="molecule type" value="Genomic_DNA"/>
</dbReference>
<reference evidence="7" key="3">
    <citation type="submission" date="2018-01" db="EMBL/GenBank/DDBJ databases">
        <authorList>
            <person name="Gaut B.S."/>
            <person name="Morton B.R."/>
            <person name="Clegg M.T."/>
            <person name="Duvall M.R."/>
        </authorList>
    </citation>
    <scope>NUCLEOTIDE SEQUENCE</scope>
    <source>
        <strain evidence="7">ATCC BAA-2683</strain>
    </source>
</reference>
<evidence type="ECO:0000256" key="3">
    <source>
        <dbReference type="ARBA" id="ARBA00023163"/>
    </source>
</evidence>
<protein>
    <submittedName>
        <fullName evidence="6">TetR family transcriptional regulator</fullName>
    </submittedName>
</protein>
<evidence type="ECO:0000256" key="4">
    <source>
        <dbReference type="PROSITE-ProRule" id="PRU00335"/>
    </source>
</evidence>
<evidence type="ECO:0000313" key="6">
    <source>
        <dbReference type="EMBL" id="OHV04934.1"/>
    </source>
</evidence>
<evidence type="ECO:0000256" key="1">
    <source>
        <dbReference type="ARBA" id="ARBA00023015"/>
    </source>
</evidence>
<dbReference type="EMBL" id="MLQM01000027">
    <property type="protein sequence ID" value="OHV04934.1"/>
    <property type="molecule type" value="Genomic_DNA"/>
</dbReference>
<name>A0A1S1NGS3_9MYCO</name>
<accession>A0A1S1NGS3</accession>
<dbReference type="SUPFAM" id="SSF46689">
    <property type="entry name" value="Homeodomain-like"/>
    <property type="match status" value="1"/>
</dbReference>